<protein>
    <submittedName>
        <fullName evidence="2">Capsid size determination protein</fullName>
    </submittedName>
</protein>
<proteinExistence type="predicted"/>
<evidence type="ECO:0000256" key="1">
    <source>
        <dbReference type="SAM" id="Coils"/>
    </source>
</evidence>
<reference evidence="2 3" key="1">
    <citation type="submission" date="2018-09" db="EMBL/GenBank/DDBJ databases">
        <title>Phylogenetic diversity of Pectobacterium and Dickeya strains causing blackleg disease of potato in Morocco.</title>
        <authorList>
            <person name="Oulghazi S."/>
            <person name="Moumni M."/>
            <person name="Faure D."/>
        </authorList>
    </citation>
    <scope>NUCLEOTIDE SEQUENCE [LARGE SCALE GENOMIC DNA]</scope>
    <source>
        <strain evidence="2 3">S4.16.03.LID</strain>
    </source>
</reference>
<keyword evidence="1" id="KW-0175">Coiled coil</keyword>
<keyword evidence="3" id="KW-1185">Reference proteome</keyword>
<organism evidence="2 3">
    <name type="scientific">Dickeya dianthicola</name>
    <dbReference type="NCBI Taxonomy" id="204039"/>
    <lineage>
        <taxon>Bacteria</taxon>
        <taxon>Pseudomonadati</taxon>
        <taxon>Pseudomonadota</taxon>
        <taxon>Gammaproteobacteria</taxon>
        <taxon>Enterobacterales</taxon>
        <taxon>Pectobacteriaceae</taxon>
        <taxon>Dickeya</taxon>
    </lineage>
</organism>
<evidence type="ECO:0000313" key="3">
    <source>
        <dbReference type="Proteomes" id="UP000266633"/>
    </source>
</evidence>
<evidence type="ECO:0000313" key="2">
    <source>
        <dbReference type="EMBL" id="RJL74617.1"/>
    </source>
</evidence>
<sequence>MRRTTMSQTTPQSDIPDVLKKMADNYLKAREAHLANASELDNIMTAMRRAKAQQTATEAENQLSDTEWRARFLKARGEMTEELKALQLQRLAQRELAHEYDGLLAQLEIDQLRQQATCHASAKACCNAHASALRDYAEWELSQALDRISTALIRAIKLKQHMLGITTSEFTEGLSYQKPDKVVMEQVVNCLIAKSNNYRFEMDNEPVLSVLGLDSPSLPHADFPPVANPIGRMNFFRDLKEKEAALTTRGHNTAN</sequence>
<gene>
    <name evidence="2" type="ORF">D5077_07995</name>
</gene>
<comment type="caution">
    <text evidence="2">The sequence shown here is derived from an EMBL/GenBank/DDBJ whole genome shotgun (WGS) entry which is preliminary data.</text>
</comment>
<name>A0ABX9NQY7_9GAMM</name>
<feature type="coiled-coil region" evidence="1">
    <location>
        <begin position="49"/>
        <end position="76"/>
    </location>
</feature>
<dbReference type="EMBL" id="QZDO01000023">
    <property type="protein sequence ID" value="RJL74617.1"/>
    <property type="molecule type" value="Genomic_DNA"/>
</dbReference>
<dbReference type="Proteomes" id="UP000266633">
    <property type="component" value="Unassembled WGS sequence"/>
</dbReference>
<accession>A0ABX9NQY7</accession>